<proteinExistence type="predicted"/>
<comment type="caution">
    <text evidence="2">The sequence shown here is derived from an EMBL/GenBank/DDBJ whole genome shotgun (WGS) entry which is preliminary data.</text>
</comment>
<protein>
    <submittedName>
        <fullName evidence="2">Uncharacterized protein</fullName>
    </submittedName>
</protein>
<organism evidence="2 3">
    <name type="scientific">Liparis tanakae</name>
    <name type="common">Tanaka's snailfish</name>
    <dbReference type="NCBI Taxonomy" id="230148"/>
    <lineage>
        <taxon>Eukaryota</taxon>
        <taxon>Metazoa</taxon>
        <taxon>Chordata</taxon>
        <taxon>Craniata</taxon>
        <taxon>Vertebrata</taxon>
        <taxon>Euteleostomi</taxon>
        <taxon>Actinopterygii</taxon>
        <taxon>Neopterygii</taxon>
        <taxon>Teleostei</taxon>
        <taxon>Neoteleostei</taxon>
        <taxon>Acanthomorphata</taxon>
        <taxon>Eupercaria</taxon>
        <taxon>Perciformes</taxon>
        <taxon>Cottioidei</taxon>
        <taxon>Cottales</taxon>
        <taxon>Liparidae</taxon>
        <taxon>Liparis</taxon>
    </lineage>
</organism>
<feature type="region of interest" description="Disordered" evidence="1">
    <location>
        <begin position="1"/>
        <end position="23"/>
    </location>
</feature>
<dbReference type="AlphaFoldDB" id="A0A4Z2IDN9"/>
<dbReference type="Proteomes" id="UP000314294">
    <property type="component" value="Unassembled WGS sequence"/>
</dbReference>
<name>A0A4Z2IDN9_9TELE</name>
<feature type="compositionally biased region" description="Basic and acidic residues" evidence="1">
    <location>
        <begin position="1"/>
        <end position="10"/>
    </location>
</feature>
<keyword evidence="3" id="KW-1185">Reference proteome</keyword>
<sequence>MPNVDERLEDNGFMGPEAHRPDSDTYVGFTQQGGGLAGSDAQNGLRRASGQSFVPSTTHRIPQSYGGYAIRRLRDPADQKDVNVGQPPLHRAIVASRRPSSLRKQAYVTLRHQSLLQKRPYRRPFVQQAYMAPQLSSASYKQPVQSVNPEAKWRRAMLGLGQGNVASKFPTCRAFLLRLKRKLQITDLKALRENDAAETKDATIQEKRRPVDARRMERNLTFHLDMDWILHNC</sequence>
<evidence type="ECO:0000313" key="3">
    <source>
        <dbReference type="Proteomes" id="UP000314294"/>
    </source>
</evidence>
<accession>A0A4Z2IDN9</accession>
<gene>
    <name evidence="2" type="ORF">EYF80_014234</name>
</gene>
<evidence type="ECO:0000313" key="2">
    <source>
        <dbReference type="EMBL" id="TNN75422.1"/>
    </source>
</evidence>
<evidence type="ECO:0000256" key="1">
    <source>
        <dbReference type="SAM" id="MobiDB-lite"/>
    </source>
</evidence>
<dbReference type="EMBL" id="SRLO01000103">
    <property type="protein sequence ID" value="TNN75422.1"/>
    <property type="molecule type" value="Genomic_DNA"/>
</dbReference>
<reference evidence="2 3" key="1">
    <citation type="submission" date="2019-03" db="EMBL/GenBank/DDBJ databases">
        <title>First draft genome of Liparis tanakae, snailfish: a comprehensive survey of snailfish specific genes.</title>
        <authorList>
            <person name="Kim W."/>
            <person name="Song I."/>
            <person name="Jeong J.-H."/>
            <person name="Kim D."/>
            <person name="Kim S."/>
            <person name="Ryu S."/>
            <person name="Song J.Y."/>
            <person name="Lee S.K."/>
        </authorList>
    </citation>
    <scope>NUCLEOTIDE SEQUENCE [LARGE SCALE GENOMIC DNA]</scope>
    <source>
        <tissue evidence="2">Muscle</tissue>
    </source>
</reference>